<dbReference type="RefSeq" id="WP_084271679.1">
    <property type="nucleotide sequence ID" value="NZ_BJZS01000022.1"/>
</dbReference>
<feature type="domain" description="GtrA/DPMS transmembrane" evidence="10">
    <location>
        <begin position="237"/>
        <end position="352"/>
    </location>
</feature>
<dbReference type="GO" id="GO:0016020">
    <property type="term" value="C:membrane"/>
    <property type="evidence" value="ECO:0007669"/>
    <property type="project" value="UniProtKB-SubCell"/>
</dbReference>
<comment type="caution">
    <text evidence="11">The sequence shown here is derived from an EMBL/GenBank/DDBJ whole genome shotgun (WGS) entry which is preliminary data.</text>
</comment>
<evidence type="ECO:0000256" key="6">
    <source>
        <dbReference type="ARBA" id="ARBA00022989"/>
    </source>
</evidence>
<sequence length="400" mass="42897">MELTVIVPTYNEAPNIAELVRRAEAACSGVDAEIVFVDDSRDHTPDVIRTTAARSTVPVRLIHRDDPVGGLGGAVIEGVRSSQAVYCLVMDGDLQHPPEMIPVVLDRLRASDAEVVVASRYGGNGGDAGGLANGTRRLVSSGATLLSRTLFPRRLEHCSDPMTGFFGFRRSAVEVEQLRPTGFKILLEILCRHRLRVLEVPFVFGARFAGESKATLTEGLRFLRQLAGLRFGRIASFGMVGGIGAVLNLLIMGALVALGVHYVVAAIVAAEITILTNFLMQERMVFRAERQGAGSLRRRFLHSAGFNNVDAAARLPLLWLLVEFAGVPSLLAQAGTLVGAFLLRYLYHSRVVYADVSAAAQPVPVRVPATGRRRAGVRPGAFEHPSGGGRSALLLDGTAS</sequence>
<feature type="domain" description="Glycosyltransferase 2-like" evidence="9">
    <location>
        <begin position="4"/>
        <end position="174"/>
    </location>
</feature>
<keyword evidence="3" id="KW-0328">Glycosyltransferase</keyword>
<evidence type="ECO:0000256" key="7">
    <source>
        <dbReference type="ARBA" id="ARBA00023136"/>
    </source>
</evidence>
<dbReference type="PANTHER" id="PTHR43398">
    <property type="entry name" value="DOLICHOL-PHOSPHATE MANNOSYLTRANSFERASE SUBUNIT 1"/>
    <property type="match status" value="1"/>
</dbReference>
<dbReference type="Pfam" id="PF04138">
    <property type="entry name" value="GtrA_DPMS_TM"/>
    <property type="match status" value="1"/>
</dbReference>
<dbReference type="GO" id="GO:0006488">
    <property type="term" value="P:dolichol-linked oligosaccharide biosynthetic process"/>
    <property type="evidence" value="ECO:0007669"/>
    <property type="project" value="TreeGrafter"/>
</dbReference>
<evidence type="ECO:0000256" key="2">
    <source>
        <dbReference type="ARBA" id="ARBA00006739"/>
    </source>
</evidence>
<dbReference type="CDD" id="cd06442">
    <property type="entry name" value="DPM1_like"/>
    <property type="match status" value="1"/>
</dbReference>
<dbReference type="GO" id="GO:0004582">
    <property type="term" value="F:dolichyl-phosphate beta-D-mannosyltransferase activity"/>
    <property type="evidence" value="ECO:0007669"/>
    <property type="project" value="InterPro"/>
</dbReference>
<organism evidence="11 12">
    <name type="scientific">Kocuria turfanensis</name>
    <dbReference type="NCBI Taxonomy" id="388357"/>
    <lineage>
        <taxon>Bacteria</taxon>
        <taxon>Bacillati</taxon>
        <taxon>Actinomycetota</taxon>
        <taxon>Actinomycetes</taxon>
        <taxon>Micrococcales</taxon>
        <taxon>Micrococcaceae</taxon>
        <taxon>Kocuria</taxon>
    </lineage>
</organism>
<dbReference type="GO" id="GO:0006506">
    <property type="term" value="P:GPI anchor biosynthetic process"/>
    <property type="evidence" value="ECO:0007669"/>
    <property type="project" value="TreeGrafter"/>
</dbReference>
<evidence type="ECO:0000256" key="8">
    <source>
        <dbReference type="SAM" id="Phobius"/>
    </source>
</evidence>
<dbReference type="Gene3D" id="3.90.550.10">
    <property type="entry name" value="Spore Coat Polysaccharide Biosynthesis Protein SpsA, Chain A"/>
    <property type="match status" value="1"/>
</dbReference>
<dbReference type="EMBL" id="BJZS01000022">
    <property type="protein sequence ID" value="GEO94619.1"/>
    <property type="molecule type" value="Genomic_DNA"/>
</dbReference>
<comment type="subcellular location">
    <subcellularLocation>
        <location evidence="1">Membrane</location>
        <topology evidence="1">Multi-pass membrane protein</topology>
    </subcellularLocation>
</comment>
<dbReference type="PANTHER" id="PTHR43398:SF1">
    <property type="entry name" value="DOLICHOL-PHOSPHATE MANNOSYLTRANSFERASE SUBUNIT 1"/>
    <property type="match status" value="1"/>
</dbReference>
<gene>
    <name evidence="11" type="ORF">KTU01_07420</name>
</gene>
<evidence type="ECO:0000259" key="10">
    <source>
        <dbReference type="Pfam" id="PF04138"/>
    </source>
</evidence>
<dbReference type="GO" id="GO:0000271">
    <property type="term" value="P:polysaccharide biosynthetic process"/>
    <property type="evidence" value="ECO:0007669"/>
    <property type="project" value="InterPro"/>
</dbReference>
<dbReference type="InterPro" id="IPR029044">
    <property type="entry name" value="Nucleotide-diphossugar_trans"/>
</dbReference>
<evidence type="ECO:0000313" key="11">
    <source>
        <dbReference type="EMBL" id="GEO94619.1"/>
    </source>
</evidence>
<evidence type="ECO:0000256" key="1">
    <source>
        <dbReference type="ARBA" id="ARBA00004141"/>
    </source>
</evidence>
<dbReference type="InterPro" id="IPR039528">
    <property type="entry name" value="DPM1-like"/>
</dbReference>
<evidence type="ECO:0000256" key="3">
    <source>
        <dbReference type="ARBA" id="ARBA00022676"/>
    </source>
</evidence>
<keyword evidence="7 8" id="KW-0472">Membrane</keyword>
<dbReference type="InterPro" id="IPR001173">
    <property type="entry name" value="Glyco_trans_2-like"/>
</dbReference>
<dbReference type="STRING" id="388357.GCA_001580365_03261"/>
<keyword evidence="4" id="KW-0808">Transferase</keyword>
<dbReference type="Proteomes" id="UP000321103">
    <property type="component" value="Unassembled WGS sequence"/>
</dbReference>
<feature type="transmembrane region" description="Helical" evidence="8">
    <location>
        <begin position="327"/>
        <end position="347"/>
    </location>
</feature>
<evidence type="ECO:0000256" key="5">
    <source>
        <dbReference type="ARBA" id="ARBA00022692"/>
    </source>
</evidence>
<keyword evidence="12" id="KW-1185">Reference proteome</keyword>
<comment type="similarity">
    <text evidence="2">Belongs to the glycosyltransferase 2 family.</text>
</comment>
<dbReference type="Pfam" id="PF00535">
    <property type="entry name" value="Glycos_transf_2"/>
    <property type="match status" value="1"/>
</dbReference>
<evidence type="ECO:0000313" key="12">
    <source>
        <dbReference type="Proteomes" id="UP000321103"/>
    </source>
</evidence>
<dbReference type="InterPro" id="IPR007267">
    <property type="entry name" value="GtrA_DPMS_TM"/>
</dbReference>
<protein>
    <submittedName>
        <fullName evidence="11">Dolichol monophosphate mannose synthase</fullName>
    </submittedName>
</protein>
<keyword evidence="6 8" id="KW-1133">Transmembrane helix</keyword>
<reference evidence="11 12" key="1">
    <citation type="submission" date="2019-07" db="EMBL/GenBank/DDBJ databases">
        <title>Whole genome shotgun sequence of Kocuria turfanensis NBRC 107627.</title>
        <authorList>
            <person name="Hosoyama A."/>
            <person name="Uohara A."/>
            <person name="Ohji S."/>
            <person name="Ichikawa N."/>
        </authorList>
    </citation>
    <scope>NUCLEOTIDE SEQUENCE [LARGE SCALE GENOMIC DNA]</scope>
    <source>
        <strain evidence="11 12">NBRC 107627</strain>
    </source>
</reference>
<dbReference type="SUPFAM" id="SSF53448">
    <property type="entry name" value="Nucleotide-diphospho-sugar transferases"/>
    <property type="match status" value="1"/>
</dbReference>
<evidence type="ECO:0000259" key="9">
    <source>
        <dbReference type="Pfam" id="PF00535"/>
    </source>
</evidence>
<accession>A0A512IAA0</accession>
<keyword evidence="5 8" id="KW-0812">Transmembrane</keyword>
<name>A0A512IAA0_9MICC</name>
<feature type="transmembrane region" description="Helical" evidence="8">
    <location>
        <begin position="262"/>
        <end position="280"/>
    </location>
</feature>
<feature type="transmembrane region" description="Helical" evidence="8">
    <location>
        <begin position="234"/>
        <end position="256"/>
    </location>
</feature>
<dbReference type="AlphaFoldDB" id="A0A512IAA0"/>
<dbReference type="GO" id="GO:0035269">
    <property type="term" value="P:protein O-linked glycosylation via mannose"/>
    <property type="evidence" value="ECO:0007669"/>
    <property type="project" value="TreeGrafter"/>
</dbReference>
<evidence type="ECO:0000256" key="4">
    <source>
        <dbReference type="ARBA" id="ARBA00022679"/>
    </source>
</evidence>
<proteinExistence type="inferred from homology"/>